<dbReference type="EMBL" id="CAKXAJ010021845">
    <property type="protein sequence ID" value="CAH2226697.1"/>
    <property type="molecule type" value="Genomic_DNA"/>
</dbReference>
<feature type="compositionally biased region" description="Basic and acidic residues" evidence="1">
    <location>
        <begin position="1"/>
        <end position="12"/>
    </location>
</feature>
<feature type="non-terminal residue" evidence="2">
    <location>
        <position position="1"/>
    </location>
</feature>
<protein>
    <submittedName>
        <fullName evidence="2">Jg26290 protein</fullName>
    </submittedName>
</protein>
<keyword evidence="3" id="KW-1185">Reference proteome</keyword>
<feature type="region of interest" description="Disordered" evidence="1">
    <location>
        <begin position="1"/>
        <end position="59"/>
    </location>
</feature>
<sequence length="83" mass="8779">AERRAPEDDRGRARAGAARAALRRDAAAPRGHAGNPRLGAAPTYYEAQQPREHPRGCPVPCGGHRSGLPAFISLSMVLSIVIV</sequence>
<comment type="caution">
    <text evidence="2">The sequence shown here is derived from an EMBL/GenBank/DDBJ whole genome shotgun (WGS) entry which is preliminary data.</text>
</comment>
<dbReference type="Proteomes" id="UP000838756">
    <property type="component" value="Unassembled WGS sequence"/>
</dbReference>
<accession>A0A8S4QXK1</accession>
<evidence type="ECO:0000313" key="3">
    <source>
        <dbReference type="Proteomes" id="UP000838756"/>
    </source>
</evidence>
<name>A0A8S4QXK1_9NEOP</name>
<reference evidence="2" key="1">
    <citation type="submission" date="2022-03" db="EMBL/GenBank/DDBJ databases">
        <authorList>
            <person name="Lindestad O."/>
        </authorList>
    </citation>
    <scope>NUCLEOTIDE SEQUENCE</scope>
</reference>
<gene>
    <name evidence="2" type="primary">jg26290</name>
    <name evidence="2" type="ORF">PAEG_LOCUS7392</name>
</gene>
<proteinExistence type="predicted"/>
<organism evidence="2 3">
    <name type="scientific">Pararge aegeria aegeria</name>
    <dbReference type="NCBI Taxonomy" id="348720"/>
    <lineage>
        <taxon>Eukaryota</taxon>
        <taxon>Metazoa</taxon>
        <taxon>Ecdysozoa</taxon>
        <taxon>Arthropoda</taxon>
        <taxon>Hexapoda</taxon>
        <taxon>Insecta</taxon>
        <taxon>Pterygota</taxon>
        <taxon>Neoptera</taxon>
        <taxon>Endopterygota</taxon>
        <taxon>Lepidoptera</taxon>
        <taxon>Glossata</taxon>
        <taxon>Ditrysia</taxon>
        <taxon>Papilionoidea</taxon>
        <taxon>Nymphalidae</taxon>
        <taxon>Satyrinae</taxon>
        <taxon>Satyrini</taxon>
        <taxon>Parargina</taxon>
        <taxon>Pararge</taxon>
    </lineage>
</organism>
<evidence type="ECO:0000313" key="2">
    <source>
        <dbReference type="EMBL" id="CAH2226697.1"/>
    </source>
</evidence>
<dbReference type="AlphaFoldDB" id="A0A8S4QXK1"/>
<evidence type="ECO:0000256" key="1">
    <source>
        <dbReference type="SAM" id="MobiDB-lite"/>
    </source>
</evidence>